<dbReference type="Proteomes" id="UP000598996">
    <property type="component" value="Unassembled WGS sequence"/>
</dbReference>
<accession>A0ABS1VPA2</accession>
<dbReference type="Pfam" id="PF13602">
    <property type="entry name" value="ADH_zinc_N_2"/>
    <property type="match status" value="1"/>
</dbReference>
<feature type="region of interest" description="Disordered" evidence="1">
    <location>
        <begin position="208"/>
        <end position="251"/>
    </location>
</feature>
<dbReference type="RefSeq" id="WP_202993071.1">
    <property type="nucleotide sequence ID" value="NZ_JAENHO010000005.1"/>
</dbReference>
<dbReference type="Gene3D" id="3.90.180.10">
    <property type="entry name" value="Medium-chain alcohol dehydrogenases, catalytic domain"/>
    <property type="match status" value="1"/>
</dbReference>
<dbReference type="Pfam" id="PF08240">
    <property type="entry name" value="ADH_N"/>
    <property type="match status" value="1"/>
</dbReference>
<dbReference type="PANTHER" id="PTHR11695">
    <property type="entry name" value="ALCOHOL DEHYDROGENASE RELATED"/>
    <property type="match status" value="1"/>
</dbReference>
<evidence type="ECO:0000313" key="3">
    <source>
        <dbReference type="EMBL" id="MBL7256553.1"/>
    </source>
</evidence>
<sequence>MKAITQEKYGVMALTEIEPPVCEPGTVLVRVRAASINARDWHMLRGDPYLARLTMMGARRPRTRIRGTDFAGTVEAVGAGVDRFQPGDEVFGDLGDAHGAFASRVCAPATTIEFKPAGISFAEAAALPLAGSTALMGLRDVGRVRPGSRVLINGASGGVGTYAVQIAKALGAHVTAVCSTRNVDLVRSLGADEVIDYKSQDFAQASAPTAAPSSSAPTAAPSSASSTTVPSSSASTAGPSSASSTTASPSSAPYDVVFDLVGNRSLRDLRRVLAPGGTLVLSGGGTFSGRPTLVGPMKLIIGAQLAARFSRLRMVVLSVPPSRALLAGLRELVEAGRVTSVIDRTYPLAEVPEAVRYMETEHVRAKVVITV</sequence>
<evidence type="ECO:0000313" key="4">
    <source>
        <dbReference type="Proteomes" id="UP000598996"/>
    </source>
</evidence>
<dbReference type="InterPro" id="IPR013154">
    <property type="entry name" value="ADH-like_N"/>
</dbReference>
<proteinExistence type="predicted"/>
<comment type="caution">
    <text evidence="3">The sequence shown here is derived from an EMBL/GenBank/DDBJ whole genome shotgun (WGS) entry which is preliminary data.</text>
</comment>
<evidence type="ECO:0000259" key="2">
    <source>
        <dbReference type="SMART" id="SM00829"/>
    </source>
</evidence>
<dbReference type="EMBL" id="JAENHO010000005">
    <property type="protein sequence ID" value="MBL7256553.1"/>
    <property type="molecule type" value="Genomic_DNA"/>
</dbReference>
<dbReference type="SMART" id="SM00829">
    <property type="entry name" value="PKS_ER"/>
    <property type="match status" value="1"/>
</dbReference>
<name>A0ABS1VPA2_9ACTN</name>
<dbReference type="InterPro" id="IPR020843">
    <property type="entry name" value="ER"/>
</dbReference>
<organism evidence="3 4">
    <name type="scientific">Paractinoplanes lichenicola</name>
    <dbReference type="NCBI Taxonomy" id="2802976"/>
    <lineage>
        <taxon>Bacteria</taxon>
        <taxon>Bacillati</taxon>
        <taxon>Actinomycetota</taxon>
        <taxon>Actinomycetes</taxon>
        <taxon>Micromonosporales</taxon>
        <taxon>Micromonosporaceae</taxon>
        <taxon>Paractinoplanes</taxon>
    </lineage>
</organism>
<dbReference type="Gene3D" id="3.40.50.720">
    <property type="entry name" value="NAD(P)-binding Rossmann-like Domain"/>
    <property type="match status" value="1"/>
</dbReference>
<dbReference type="SUPFAM" id="SSF51735">
    <property type="entry name" value="NAD(P)-binding Rossmann-fold domains"/>
    <property type="match status" value="1"/>
</dbReference>
<dbReference type="SUPFAM" id="SSF50129">
    <property type="entry name" value="GroES-like"/>
    <property type="match status" value="1"/>
</dbReference>
<keyword evidence="4" id="KW-1185">Reference proteome</keyword>
<reference evidence="3 4" key="1">
    <citation type="submission" date="2021-01" db="EMBL/GenBank/DDBJ databases">
        <title>Actinoplanes sp. nov. LDG1-01 isolated from lichen.</title>
        <authorList>
            <person name="Saeng-In P."/>
            <person name="Phongsopitanun W."/>
            <person name="Kanchanasin P."/>
            <person name="Yuki M."/>
            <person name="Kudo T."/>
            <person name="Ohkuma M."/>
            <person name="Tanasupawat S."/>
        </authorList>
    </citation>
    <scope>NUCLEOTIDE SEQUENCE [LARGE SCALE GENOMIC DNA]</scope>
    <source>
        <strain evidence="3 4">LDG1-01</strain>
    </source>
</reference>
<dbReference type="CDD" id="cd08267">
    <property type="entry name" value="MDR1"/>
    <property type="match status" value="1"/>
</dbReference>
<evidence type="ECO:0000256" key="1">
    <source>
        <dbReference type="SAM" id="MobiDB-lite"/>
    </source>
</evidence>
<gene>
    <name evidence="3" type="ORF">JKJ07_19850</name>
</gene>
<protein>
    <submittedName>
        <fullName evidence="3">NAD(P)-dependent alcohol dehydrogenase</fullName>
    </submittedName>
</protein>
<dbReference type="InterPro" id="IPR050700">
    <property type="entry name" value="YIM1/Zinc_Alcohol_DH_Fams"/>
</dbReference>
<feature type="domain" description="Enoyl reductase (ER)" evidence="2">
    <location>
        <begin position="10"/>
        <end position="369"/>
    </location>
</feature>
<dbReference type="InterPro" id="IPR011032">
    <property type="entry name" value="GroES-like_sf"/>
</dbReference>
<dbReference type="PANTHER" id="PTHR11695:SF294">
    <property type="entry name" value="RETICULON-4-INTERACTING PROTEIN 1, MITOCHONDRIAL"/>
    <property type="match status" value="1"/>
</dbReference>
<dbReference type="InterPro" id="IPR036291">
    <property type="entry name" value="NAD(P)-bd_dom_sf"/>
</dbReference>